<dbReference type="Pfam" id="PF05768">
    <property type="entry name" value="Glrx-like"/>
    <property type="match status" value="1"/>
</dbReference>
<dbReference type="Proteomes" id="UP000234845">
    <property type="component" value="Unassembled WGS sequence"/>
</dbReference>
<reference evidence="2" key="1">
    <citation type="submission" date="2017-11" db="EMBL/GenBank/DDBJ databases">
        <title>The draft genome sequence of Chromatocurvus sp. F02.</title>
        <authorList>
            <person name="Du Z.-J."/>
            <person name="Chang Y.-Q."/>
        </authorList>
    </citation>
    <scope>NUCLEOTIDE SEQUENCE [LARGE SCALE GENOMIC DNA]</scope>
    <source>
        <strain evidence="2">F02</strain>
    </source>
</reference>
<protein>
    <submittedName>
        <fullName evidence="1">Thioredoxin family protein</fullName>
    </submittedName>
</protein>
<accession>A0A2N5Y2C4</accession>
<keyword evidence="2" id="KW-1185">Reference proteome</keyword>
<name>A0A2N5Y2C4_9GAMM</name>
<evidence type="ECO:0000313" key="2">
    <source>
        <dbReference type="Proteomes" id="UP000234845"/>
    </source>
</evidence>
<dbReference type="Gene3D" id="3.40.30.10">
    <property type="entry name" value="Glutaredoxin"/>
    <property type="match status" value="1"/>
</dbReference>
<evidence type="ECO:0000313" key="1">
    <source>
        <dbReference type="EMBL" id="PLW82541.1"/>
    </source>
</evidence>
<dbReference type="AlphaFoldDB" id="A0A2N5Y2C4"/>
<dbReference type="InterPro" id="IPR036249">
    <property type="entry name" value="Thioredoxin-like_sf"/>
</dbReference>
<sequence length="76" mass="8438">MLYGTSACHLCELAEQLLQAAIVGGYPVVFEKVDISESDDLFERFGVKIPVVRRASGAELCWPFGQVELECFLRGE</sequence>
<organism evidence="1 2">
    <name type="scientific">Kineobactrum sediminis</name>
    <dbReference type="NCBI Taxonomy" id="1905677"/>
    <lineage>
        <taxon>Bacteria</taxon>
        <taxon>Pseudomonadati</taxon>
        <taxon>Pseudomonadota</taxon>
        <taxon>Gammaproteobacteria</taxon>
        <taxon>Cellvibrionales</taxon>
        <taxon>Halieaceae</taxon>
        <taxon>Kineobactrum</taxon>
    </lineage>
</organism>
<dbReference type="InterPro" id="IPR008554">
    <property type="entry name" value="Glutaredoxin-like"/>
</dbReference>
<proteinExistence type="predicted"/>
<comment type="caution">
    <text evidence="1">The sequence shown here is derived from an EMBL/GenBank/DDBJ whole genome shotgun (WGS) entry which is preliminary data.</text>
</comment>
<dbReference type="EMBL" id="PKLZ01000008">
    <property type="protein sequence ID" value="PLW82541.1"/>
    <property type="molecule type" value="Genomic_DNA"/>
</dbReference>
<dbReference type="OrthoDB" id="8537427at2"/>
<gene>
    <name evidence="1" type="ORF">CWI75_10560</name>
</gene>
<dbReference type="SUPFAM" id="SSF52833">
    <property type="entry name" value="Thioredoxin-like"/>
    <property type="match status" value="1"/>
</dbReference>